<keyword evidence="3 10" id="KW-1003">Cell membrane</keyword>
<dbReference type="NCBIfam" id="NF002780">
    <property type="entry name" value="PRK02898.1"/>
    <property type="match status" value="1"/>
</dbReference>
<dbReference type="EMBL" id="WMBR01000004">
    <property type="protein sequence ID" value="MXP23106.1"/>
    <property type="molecule type" value="Genomic_DNA"/>
</dbReference>
<protein>
    <recommendedName>
        <fullName evidence="10">Cobalt transport protein CbiN</fullName>
    </recommendedName>
    <alternativeName>
        <fullName evidence="10">Energy-coupling factor transporter probable substrate-capture protein CbiN</fullName>
        <shortName evidence="10">ECF transporter S component CbiN</shortName>
    </alternativeName>
</protein>
<feature type="transmembrane region" description="Helical" evidence="10">
    <location>
        <begin position="15"/>
        <end position="39"/>
    </location>
</feature>
<name>A0A6L7GT55_9ACTN</name>
<feature type="region of interest" description="Disordered" evidence="11">
    <location>
        <begin position="106"/>
        <end position="139"/>
    </location>
</feature>
<dbReference type="AlphaFoldDB" id="A0A6L7GT55"/>
<dbReference type="UniPathway" id="UPA00148"/>
<evidence type="ECO:0000256" key="11">
    <source>
        <dbReference type="SAM" id="MobiDB-lite"/>
    </source>
</evidence>
<keyword evidence="2 10" id="KW-0813">Transport</keyword>
<reference evidence="12 13" key="1">
    <citation type="submission" date="2019-11" db="EMBL/GenBank/DDBJ databases">
        <title>Gordonia sp. nov., a novel actinobacterium isolated from mangrove soil in Hainan.</title>
        <authorList>
            <person name="Huang X."/>
            <person name="Xie Y."/>
            <person name="Chu X."/>
            <person name="Xiao K."/>
        </authorList>
    </citation>
    <scope>NUCLEOTIDE SEQUENCE [LARGE SCALE GENOMIC DNA]</scope>
    <source>
        <strain evidence="12 13">HNM0687</strain>
    </source>
</reference>
<dbReference type="RefSeq" id="WP_160903254.1">
    <property type="nucleotide sequence ID" value="NZ_CP102850.1"/>
</dbReference>
<keyword evidence="4 10" id="KW-0169">Cobalamin biosynthesis</keyword>
<accession>A0A6L7GT55</accession>
<keyword evidence="8 10" id="KW-0472">Membrane</keyword>
<organism evidence="12 13">
    <name type="scientific">Gordonia mangrovi</name>
    <dbReference type="NCBI Taxonomy" id="2665643"/>
    <lineage>
        <taxon>Bacteria</taxon>
        <taxon>Bacillati</taxon>
        <taxon>Actinomycetota</taxon>
        <taxon>Actinomycetes</taxon>
        <taxon>Mycobacteriales</taxon>
        <taxon>Gordoniaceae</taxon>
        <taxon>Gordonia</taxon>
    </lineage>
</organism>
<feature type="compositionally biased region" description="Basic and acidic residues" evidence="11">
    <location>
        <begin position="127"/>
        <end position="139"/>
    </location>
</feature>
<comment type="subunit">
    <text evidence="10">Forms an energy-coupling factor (ECF) transporter complex composed of an ATP-binding protein (A component, CbiO), a transmembrane protein (T component, CbiQ) and 2 possible substrate-capture proteins (S components, CbiM and CbiN) of unknown stoichimetry.</text>
</comment>
<keyword evidence="7 10" id="KW-0406">Ion transport</keyword>
<dbReference type="PANTHER" id="PTHR38662">
    <property type="entry name" value="COBALT TRANSPORT PROTEIN CBIN"/>
    <property type="match status" value="1"/>
</dbReference>
<evidence type="ECO:0000256" key="10">
    <source>
        <dbReference type="HAMAP-Rule" id="MF_00330"/>
    </source>
</evidence>
<sequence length="139" mass="14070">MSTPGDNPSSSGRSVVWLSVALIALAVAIAVGSLIYGYAQDSEAEFGGADGQAEEVITEIDDSYEPWFSAPIGELPGEVESGLFALQAGLGGIVLGGAVGWYAGRRRGRSEAPPPATSAAASGPDPAEGHRESGHRGSD</sequence>
<evidence type="ECO:0000256" key="6">
    <source>
        <dbReference type="ARBA" id="ARBA00022989"/>
    </source>
</evidence>
<dbReference type="GO" id="GO:0005886">
    <property type="term" value="C:plasma membrane"/>
    <property type="evidence" value="ECO:0007669"/>
    <property type="project" value="UniProtKB-SubCell"/>
</dbReference>
<keyword evidence="1 10" id="KW-0171">Cobalt transport</keyword>
<evidence type="ECO:0000256" key="1">
    <source>
        <dbReference type="ARBA" id="ARBA00022426"/>
    </source>
</evidence>
<gene>
    <name evidence="10" type="primary">cbiN</name>
    <name evidence="12" type="ORF">GIY30_17350</name>
</gene>
<evidence type="ECO:0000256" key="7">
    <source>
        <dbReference type="ARBA" id="ARBA00023065"/>
    </source>
</evidence>
<comment type="subcellular location">
    <subcellularLocation>
        <location evidence="10">Cell membrane</location>
        <topology evidence="10">Multi-pass membrane protein</topology>
    </subcellularLocation>
</comment>
<evidence type="ECO:0000256" key="2">
    <source>
        <dbReference type="ARBA" id="ARBA00022448"/>
    </source>
</evidence>
<evidence type="ECO:0000313" key="13">
    <source>
        <dbReference type="Proteomes" id="UP000475545"/>
    </source>
</evidence>
<dbReference type="Proteomes" id="UP000475545">
    <property type="component" value="Unassembled WGS sequence"/>
</dbReference>
<comment type="similarity">
    <text evidence="10">Belongs to the CbiN family.</text>
</comment>
<comment type="caution">
    <text evidence="12">The sequence shown here is derived from an EMBL/GenBank/DDBJ whole genome shotgun (WGS) entry which is preliminary data.</text>
</comment>
<evidence type="ECO:0000256" key="8">
    <source>
        <dbReference type="ARBA" id="ARBA00023136"/>
    </source>
</evidence>
<comment type="pathway">
    <text evidence="10">Cofactor biosynthesis; adenosylcobalamin biosynthesis.</text>
</comment>
<evidence type="ECO:0000256" key="4">
    <source>
        <dbReference type="ARBA" id="ARBA00022573"/>
    </source>
</evidence>
<evidence type="ECO:0000256" key="3">
    <source>
        <dbReference type="ARBA" id="ARBA00022475"/>
    </source>
</evidence>
<keyword evidence="6 10" id="KW-1133">Transmembrane helix</keyword>
<dbReference type="GO" id="GO:0009236">
    <property type="term" value="P:cobalamin biosynthetic process"/>
    <property type="evidence" value="ECO:0007669"/>
    <property type="project" value="UniProtKB-UniRule"/>
</dbReference>
<dbReference type="GO" id="GO:0015087">
    <property type="term" value="F:cobalt ion transmembrane transporter activity"/>
    <property type="evidence" value="ECO:0007669"/>
    <property type="project" value="UniProtKB-UniRule"/>
</dbReference>
<dbReference type="InterPro" id="IPR003705">
    <property type="entry name" value="CbiN"/>
</dbReference>
<dbReference type="PANTHER" id="PTHR38662:SF1">
    <property type="entry name" value="COBALT TRANSPORT PROTEIN CBIN"/>
    <property type="match status" value="1"/>
</dbReference>
<keyword evidence="13" id="KW-1185">Reference proteome</keyword>
<keyword evidence="9 10" id="KW-0170">Cobalt</keyword>
<keyword evidence="5 10" id="KW-0812">Transmembrane</keyword>
<evidence type="ECO:0000256" key="5">
    <source>
        <dbReference type="ARBA" id="ARBA00022692"/>
    </source>
</evidence>
<comment type="function">
    <text evidence="10">Part of the energy-coupling factor (ECF) transporter complex CbiMNOQ involved in cobalt import.</text>
</comment>
<proteinExistence type="inferred from homology"/>
<dbReference type="Pfam" id="PF02553">
    <property type="entry name" value="CbiN"/>
    <property type="match status" value="1"/>
</dbReference>
<dbReference type="HAMAP" id="MF_00330">
    <property type="entry name" value="CbiN"/>
    <property type="match status" value="1"/>
</dbReference>
<comment type="caution">
    <text evidence="10">Lacks conserved residue(s) required for the propagation of feature annotation.</text>
</comment>
<feature type="compositionally biased region" description="Low complexity" evidence="11">
    <location>
        <begin position="117"/>
        <end position="126"/>
    </location>
</feature>
<evidence type="ECO:0000256" key="9">
    <source>
        <dbReference type="ARBA" id="ARBA00023285"/>
    </source>
</evidence>
<evidence type="ECO:0000313" key="12">
    <source>
        <dbReference type="EMBL" id="MXP23106.1"/>
    </source>
</evidence>